<dbReference type="OrthoDB" id="5863637at2759"/>
<feature type="domain" description="DUF7869" evidence="1">
    <location>
        <begin position="132"/>
        <end position="274"/>
    </location>
</feature>
<dbReference type="EMBL" id="GL379900">
    <property type="protein sequence ID" value="EGT32988.1"/>
    <property type="molecule type" value="Genomic_DNA"/>
</dbReference>
<gene>
    <name evidence="2" type="ORF">CAEBREN_08861</name>
</gene>
<accession>G0NKI8</accession>
<dbReference type="OMA" id="STGHTHM"/>
<keyword evidence="3" id="KW-1185">Reference proteome</keyword>
<dbReference type="Proteomes" id="UP000008068">
    <property type="component" value="Unassembled WGS sequence"/>
</dbReference>
<proteinExistence type="predicted"/>
<protein>
    <recommendedName>
        <fullName evidence="1">DUF7869 domain-containing protein</fullName>
    </recommendedName>
</protein>
<dbReference type="Pfam" id="PF25273">
    <property type="entry name" value="DUF7869"/>
    <property type="match status" value="1"/>
</dbReference>
<evidence type="ECO:0000313" key="2">
    <source>
        <dbReference type="EMBL" id="EGT32988.1"/>
    </source>
</evidence>
<organism evidence="3">
    <name type="scientific">Caenorhabditis brenneri</name>
    <name type="common">Nematode worm</name>
    <dbReference type="NCBI Taxonomy" id="135651"/>
    <lineage>
        <taxon>Eukaryota</taxon>
        <taxon>Metazoa</taxon>
        <taxon>Ecdysozoa</taxon>
        <taxon>Nematoda</taxon>
        <taxon>Chromadorea</taxon>
        <taxon>Rhabditida</taxon>
        <taxon>Rhabditina</taxon>
        <taxon>Rhabditomorpha</taxon>
        <taxon>Rhabditoidea</taxon>
        <taxon>Rhabditidae</taxon>
        <taxon>Peloderinae</taxon>
        <taxon>Caenorhabditis</taxon>
    </lineage>
</organism>
<sequence>MDSFGDSALPQLQKRGLYKKSIESLADAIETISENVQFNSINEIMVPPALSSHQQRVIIRTLCAQSRDKDVDNTVFLIDGMSNRHLKLPRLNDRPKFVTDALRVTMVLTTVQIGEINGANKFSNYDYPGIQNVFSHDSSYILSLFLDGLLKLRAMPSCLTVVLDSAPNNKSYAIIGGMGVILSKIRPVQKIVLLYPSTGHTHLSVDGHFGTLSQSLGNTELMDPTDLISFLENNSSVKDVNAYPTVYDFTGIQERMDKIQNLCSNSQIILSKDEDAFRQTITLLNQKTRKVGITINNNDPTDPHVTILQYLKESGYPTGRIPKNPIIK</sequence>
<dbReference type="InterPro" id="IPR057191">
    <property type="entry name" value="DUF7869"/>
</dbReference>
<evidence type="ECO:0000259" key="1">
    <source>
        <dbReference type="Pfam" id="PF25273"/>
    </source>
</evidence>
<dbReference type="InParanoid" id="G0NKI8"/>
<evidence type="ECO:0000313" key="3">
    <source>
        <dbReference type="Proteomes" id="UP000008068"/>
    </source>
</evidence>
<dbReference type="HOGENOM" id="CLU_036846_0_0_1"/>
<dbReference type="AlphaFoldDB" id="G0NKI8"/>
<name>G0NKI8_CAEBE</name>
<reference evidence="3" key="1">
    <citation type="submission" date="2011-07" db="EMBL/GenBank/DDBJ databases">
        <authorList>
            <consortium name="Caenorhabditis brenneri Sequencing and Analysis Consortium"/>
            <person name="Wilson R.K."/>
        </authorList>
    </citation>
    <scope>NUCLEOTIDE SEQUENCE [LARGE SCALE GENOMIC DNA]</scope>
    <source>
        <strain evidence="3">PB2801</strain>
    </source>
</reference>